<protein>
    <submittedName>
        <fullName evidence="3">Uncharacterized protein</fullName>
    </submittedName>
</protein>
<dbReference type="EMBL" id="CP093347">
    <property type="protein sequence ID" value="WOH03056.1"/>
    <property type="molecule type" value="Genomic_DNA"/>
</dbReference>
<evidence type="ECO:0000313" key="3">
    <source>
        <dbReference type="EMBL" id="WOH03056.1"/>
    </source>
</evidence>
<evidence type="ECO:0000313" key="4">
    <source>
        <dbReference type="Proteomes" id="UP000077755"/>
    </source>
</evidence>
<name>A0A164ZTM1_DAUCS</name>
<dbReference type="Proteomes" id="UP000077755">
    <property type="component" value="Chromosome 5"/>
</dbReference>
<proteinExistence type="predicted"/>
<evidence type="ECO:0000256" key="1">
    <source>
        <dbReference type="SAM" id="MobiDB-lite"/>
    </source>
</evidence>
<feature type="transmembrane region" description="Helical" evidence="2">
    <location>
        <begin position="6"/>
        <end position="26"/>
    </location>
</feature>
<accession>A0A164ZTM1</accession>
<feature type="compositionally biased region" description="Polar residues" evidence="1">
    <location>
        <begin position="56"/>
        <end position="65"/>
    </location>
</feature>
<reference evidence="3" key="2">
    <citation type="submission" date="2022-03" db="EMBL/GenBank/DDBJ databases">
        <title>Draft title - Genomic analysis of global carrot germplasm unveils the trajectory of domestication and the origin of high carotenoid orange carrot.</title>
        <authorList>
            <person name="Iorizzo M."/>
            <person name="Ellison S."/>
            <person name="Senalik D."/>
            <person name="Macko-Podgorni A."/>
            <person name="Grzebelus D."/>
            <person name="Bostan H."/>
            <person name="Rolling W."/>
            <person name="Curaba J."/>
            <person name="Simon P."/>
        </authorList>
    </citation>
    <scope>NUCLEOTIDE SEQUENCE</scope>
    <source>
        <tissue evidence="3">Leaf</tissue>
    </source>
</reference>
<organism evidence="3 4">
    <name type="scientific">Daucus carota subsp. sativus</name>
    <name type="common">Carrot</name>
    <dbReference type="NCBI Taxonomy" id="79200"/>
    <lineage>
        <taxon>Eukaryota</taxon>
        <taxon>Viridiplantae</taxon>
        <taxon>Streptophyta</taxon>
        <taxon>Embryophyta</taxon>
        <taxon>Tracheophyta</taxon>
        <taxon>Spermatophyta</taxon>
        <taxon>Magnoliopsida</taxon>
        <taxon>eudicotyledons</taxon>
        <taxon>Gunneridae</taxon>
        <taxon>Pentapetalae</taxon>
        <taxon>asterids</taxon>
        <taxon>campanulids</taxon>
        <taxon>Apiales</taxon>
        <taxon>Apiaceae</taxon>
        <taxon>Apioideae</taxon>
        <taxon>Scandiceae</taxon>
        <taxon>Daucinae</taxon>
        <taxon>Daucus</taxon>
        <taxon>Daucus sect. Daucus</taxon>
    </lineage>
</organism>
<evidence type="ECO:0000256" key="2">
    <source>
        <dbReference type="SAM" id="Phobius"/>
    </source>
</evidence>
<keyword evidence="2" id="KW-1133">Transmembrane helix</keyword>
<sequence>MDSGELVMVIWVGVVFASIICTAAYFGGLGGATRRCFSSKPPNVDPDVEKGEIKITSDTGASRRS</sequence>
<reference evidence="3" key="1">
    <citation type="journal article" date="2016" name="Nat. Genet.">
        <title>A high-quality carrot genome assembly provides new insights into carotenoid accumulation and asterid genome evolution.</title>
        <authorList>
            <person name="Iorizzo M."/>
            <person name="Ellison S."/>
            <person name="Senalik D."/>
            <person name="Zeng P."/>
            <person name="Satapoomin P."/>
            <person name="Huang J."/>
            <person name="Bowman M."/>
            <person name="Iovene M."/>
            <person name="Sanseverino W."/>
            <person name="Cavagnaro P."/>
            <person name="Yildiz M."/>
            <person name="Macko-Podgorni A."/>
            <person name="Moranska E."/>
            <person name="Grzebelus E."/>
            <person name="Grzebelus D."/>
            <person name="Ashrafi H."/>
            <person name="Zheng Z."/>
            <person name="Cheng S."/>
            <person name="Spooner D."/>
            <person name="Van Deynze A."/>
            <person name="Simon P."/>
        </authorList>
    </citation>
    <scope>NUCLEOTIDE SEQUENCE</scope>
    <source>
        <tissue evidence="3">Leaf</tissue>
    </source>
</reference>
<keyword evidence="2" id="KW-0472">Membrane</keyword>
<keyword evidence="4" id="KW-1185">Reference proteome</keyword>
<dbReference type="AlphaFoldDB" id="A0A164ZTM1"/>
<gene>
    <name evidence="3" type="ORF">DCAR_0522447</name>
</gene>
<feature type="region of interest" description="Disordered" evidence="1">
    <location>
        <begin position="41"/>
        <end position="65"/>
    </location>
</feature>
<dbReference type="Gramene" id="KZM96383">
    <property type="protein sequence ID" value="KZM96383"/>
    <property type="gene ID" value="DCAR_019625"/>
</dbReference>
<keyword evidence="2" id="KW-0812">Transmembrane</keyword>